<protein>
    <submittedName>
        <fullName evidence="2">Uncharacterized protein</fullName>
    </submittedName>
</protein>
<organism evidence="2 3">
    <name type="scientific">Argiope bruennichi</name>
    <name type="common">Wasp spider</name>
    <name type="synonym">Aranea bruennichi</name>
    <dbReference type="NCBI Taxonomy" id="94029"/>
    <lineage>
        <taxon>Eukaryota</taxon>
        <taxon>Metazoa</taxon>
        <taxon>Ecdysozoa</taxon>
        <taxon>Arthropoda</taxon>
        <taxon>Chelicerata</taxon>
        <taxon>Arachnida</taxon>
        <taxon>Araneae</taxon>
        <taxon>Araneomorphae</taxon>
        <taxon>Entelegynae</taxon>
        <taxon>Araneoidea</taxon>
        <taxon>Araneidae</taxon>
        <taxon>Argiope</taxon>
    </lineage>
</organism>
<comment type="caution">
    <text evidence="2">The sequence shown here is derived from an EMBL/GenBank/DDBJ whole genome shotgun (WGS) entry which is preliminary data.</text>
</comment>
<dbReference type="Proteomes" id="UP000807504">
    <property type="component" value="Unassembled WGS sequence"/>
</dbReference>
<feature type="region of interest" description="Disordered" evidence="1">
    <location>
        <begin position="72"/>
        <end position="97"/>
    </location>
</feature>
<accession>A0A8T0EZ01</accession>
<feature type="compositionally biased region" description="Polar residues" evidence="1">
    <location>
        <begin position="75"/>
        <end position="84"/>
    </location>
</feature>
<evidence type="ECO:0000256" key="1">
    <source>
        <dbReference type="SAM" id="MobiDB-lite"/>
    </source>
</evidence>
<proteinExistence type="predicted"/>
<reference evidence="2" key="1">
    <citation type="journal article" date="2020" name="bioRxiv">
        <title>Chromosome-level reference genome of the European wasp spider Argiope bruennichi: a resource for studies on range expansion and evolutionary adaptation.</title>
        <authorList>
            <person name="Sheffer M.M."/>
            <person name="Hoppe A."/>
            <person name="Krehenwinkel H."/>
            <person name="Uhl G."/>
            <person name="Kuss A.W."/>
            <person name="Jensen L."/>
            <person name="Jensen C."/>
            <person name="Gillespie R.G."/>
            <person name="Hoff K.J."/>
            <person name="Prost S."/>
        </authorList>
    </citation>
    <scope>NUCLEOTIDE SEQUENCE</scope>
</reference>
<dbReference type="EMBL" id="JABXBU010001863">
    <property type="protein sequence ID" value="KAF8783536.1"/>
    <property type="molecule type" value="Genomic_DNA"/>
</dbReference>
<keyword evidence="3" id="KW-1185">Reference proteome</keyword>
<dbReference type="AlphaFoldDB" id="A0A8T0EZ01"/>
<reference evidence="2" key="2">
    <citation type="submission" date="2020-06" db="EMBL/GenBank/DDBJ databases">
        <authorList>
            <person name="Sheffer M."/>
        </authorList>
    </citation>
    <scope>NUCLEOTIDE SEQUENCE</scope>
</reference>
<sequence length="394" mass="46442">MKWKRIRTISSRLERLSFSRANSSPIDECHFLAECREESFQGCGKIDTRVGGRCQTGDYFLAAPDTQPGLLPGRFSSSSRTASLTDEDHKESGKNIDRKKLSLSRRLPSGKRLKHGKERNTIWECMTAADVKKQWFQHFFFLCLYWLSFMKMSSAQLDEHIHNKTVELEMLRQEYQALLESRSCISNSETEVLNSKLYNLMAEVKYLKKCEPEILPKYDVLLYAWVQHSLEEDMKQKEKVISNLDKMLENVSKRRKLLIQKCPNSICEDLTRRMMKDAKSKNELLHCLHRKMVRRLRRLSRRFSTIPEQSEKINKSTRDITGKVLTRSFYRVLKEFVIELQDRTFKSDDWDQSLPVFIDRTYSKEHISTLCKTNIILKSVKTPSIYYLRTKHVK</sequence>
<evidence type="ECO:0000313" key="3">
    <source>
        <dbReference type="Proteomes" id="UP000807504"/>
    </source>
</evidence>
<feature type="compositionally biased region" description="Basic and acidic residues" evidence="1">
    <location>
        <begin position="86"/>
        <end position="97"/>
    </location>
</feature>
<gene>
    <name evidence="2" type="ORF">HNY73_013686</name>
</gene>
<name>A0A8T0EZ01_ARGBR</name>
<evidence type="ECO:0000313" key="2">
    <source>
        <dbReference type="EMBL" id="KAF8783536.1"/>
    </source>
</evidence>